<dbReference type="GO" id="GO:0003678">
    <property type="term" value="F:DNA helicase activity"/>
    <property type="evidence" value="ECO:0007669"/>
    <property type="project" value="InterPro"/>
</dbReference>
<dbReference type="Proteomes" id="UP000886667">
    <property type="component" value="Unassembled WGS sequence"/>
</dbReference>
<dbReference type="InterPro" id="IPR027417">
    <property type="entry name" value="P-loop_NTPase"/>
</dbReference>
<keyword evidence="2" id="KW-0547">Nucleotide-binding</keyword>
<dbReference type="EMBL" id="JAEPCM010000262">
    <property type="protein sequence ID" value="MCG7946213.1"/>
    <property type="molecule type" value="Genomic_DNA"/>
</dbReference>
<evidence type="ECO:0000313" key="2">
    <source>
        <dbReference type="EMBL" id="MCG7946213.1"/>
    </source>
</evidence>
<dbReference type="PANTHER" id="PTHR30153">
    <property type="entry name" value="REPLICATIVE DNA HELICASE DNAB"/>
    <property type="match status" value="1"/>
</dbReference>
<dbReference type="GO" id="GO:0005524">
    <property type="term" value="F:ATP binding"/>
    <property type="evidence" value="ECO:0007669"/>
    <property type="project" value="InterPro"/>
</dbReference>
<dbReference type="PROSITE" id="PS51199">
    <property type="entry name" value="SF4_HELICASE"/>
    <property type="match status" value="1"/>
</dbReference>
<dbReference type="GO" id="GO:0006260">
    <property type="term" value="P:DNA replication"/>
    <property type="evidence" value="ECO:0007669"/>
    <property type="project" value="InterPro"/>
</dbReference>
<evidence type="ECO:0000259" key="1">
    <source>
        <dbReference type="PROSITE" id="PS51199"/>
    </source>
</evidence>
<gene>
    <name evidence="2" type="ORF">JAZ07_07685</name>
</gene>
<organism evidence="2 3">
    <name type="scientific">Candidatus Thiodiazotropha taylori</name>
    <dbReference type="NCBI Taxonomy" id="2792791"/>
    <lineage>
        <taxon>Bacteria</taxon>
        <taxon>Pseudomonadati</taxon>
        <taxon>Pseudomonadota</taxon>
        <taxon>Gammaproteobacteria</taxon>
        <taxon>Chromatiales</taxon>
        <taxon>Sedimenticolaceae</taxon>
        <taxon>Candidatus Thiodiazotropha</taxon>
    </lineage>
</organism>
<name>A0A9E4KBZ9_9GAMM</name>
<dbReference type="SUPFAM" id="SSF52540">
    <property type="entry name" value="P-loop containing nucleoside triphosphate hydrolases"/>
    <property type="match status" value="1"/>
</dbReference>
<evidence type="ECO:0000313" key="3">
    <source>
        <dbReference type="Proteomes" id="UP000886667"/>
    </source>
</evidence>
<sequence>MRLNHQISFGDSFTHVIDKLRNSYEQSAHNTYNLNTGFIELDEKFGGFVNQSLNIIGGYPNSGKLDFCLQICRYMAINQNKKVVVVNLKQPDLPNRIFRSTMEEKQQSAGGCLTDAELAEYAHNKLSSIPLEILDWSYQVIDPRSLFKQLSKVVVRTSPDVLLINDIQHIVQTVDINSNLYTEVSIISRTLFRVARVYDICILALSKLNRRTRAFDDQRPRLFSLSDAGCLEDDATTVLLLHALREPKERTISRLEVNIAKCQYLAPNTRLQFRYNRLDSYIY</sequence>
<keyword evidence="2" id="KW-0378">Hydrolase</keyword>
<accession>A0A9E4KBZ9</accession>
<dbReference type="AlphaFoldDB" id="A0A9E4KBZ9"/>
<protein>
    <submittedName>
        <fullName evidence="2">DnaB helicase C-terminal domain-containing protein</fullName>
    </submittedName>
</protein>
<dbReference type="InterPro" id="IPR007694">
    <property type="entry name" value="DNA_helicase_DnaB-like_C"/>
</dbReference>
<keyword evidence="2" id="KW-0067">ATP-binding</keyword>
<dbReference type="Gene3D" id="3.40.50.300">
    <property type="entry name" value="P-loop containing nucleotide triphosphate hydrolases"/>
    <property type="match status" value="1"/>
</dbReference>
<dbReference type="Pfam" id="PF03796">
    <property type="entry name" value="DnaB_C"/>
    <property type="match status" value="1"/>
</dbReference>
<keyword evidence="2" id="KW-0347">Helicase</keyword>
<dbReference type="PANTHER" id="PTHR30153:SF2">
    <property type="entry name" value="REPLICATIVE DNA HELICASE"/>
    <property type="match status" value="1"/>
</dbReference>
<comment type="caution">
    <text evidence="2">The sequence shown here is derived from an EMBL/GenBank/DDBJ whole genome shotgun (WGS) entry which is preliminary data.</text>
</comment>
<dbReference type="GO" id="GO:0005829">
    <property type="term" value="C:cytosol"/>
    <property type="evidence" value="ECO:0007669"/>
    <property type="project" value="TreeGrafter"/>
</dbReference>
<proteinExistence type="predicted"/>
<reference evidence="2" key="1">
    <citation type="journal article" date="2021" name="Proc. Natl. Acad. Sci. U.S.A.">
        <title>Global biogeography of chemosynthetic symbionts reveals both localized and globally distributed symbiont groups. .</title>
        <authorList>
            <person name="Osvatic J.T."/>
            <person name="Wilkins L.G.E."/>
            <person name="Leibrecht L."/>
            <person name="Leray M."/>
            <person name="Zauner S."/>
            <person name="Polzin J."/>
            <person name="Camacho Y."/>
            <person name="Gros O."/>
            <person name="van Gils J.A."/>
            <person name="Eisen J.A."/>
            <person name="Petersen J.M."/>
            <person name="Yuen B."/>
        </authorList>
    </citation>
    <scope>NUCLEOTIDE SEQUENCE</scope>
    <source>
        <strain evidence="2">MAGclacostrist064TRANS</strain>
    </source>
</reference>
<feature type="domain" description="SF4 helicase" evidence="1">
    <location>
        <begin position="27"/>
        <end position="283"/>
    </location>
</feature>